<feature type="region of interest" description="Disordered" evidence="9">
    <location>
        <begin position="1"/>
        <end position="27"/>
    </location>
</feature>
<keyword evidence="4" id="KW-0808">Transferase</keyword>
<evidence type="ECO:0000256" key="2">
    <source>
        <dbReference type="ARBA" id="ARBA00012438"/>
    </source>
</evidence>
<dbReference type="PRINTS" id="PR00344">
    <property type="entry name" value="BCTRLSENSOR"/>
</dbReference>
<feature type="domain" description="Histidine kinase" evidence="11">
    <location>
        <begin position="338"/>
        <end position="549"/>
    </location>
</feature>
<protein>
    <recommendedName>
        <fullName evidence="2">histidine kinase</fullName>
        <ecNumber evidence="2">2.7.13.3</ecNumber>
    </recommendedName>
</protein>
<evidence type="ECO:0000256" key="4">
    <source>
        <dbReference type="ARBA" id="ARBA00022679"/>
    </source>
</evidence>
<evidence type="ECO:0000256" key="6">
    <source>
        <dbReference type="ARBA" id="ARBA00022777"/>
    </source>
</evidence>
<dbReference type="InterPro" id="IPR004358">
    <property type="entry name" value="Sig_transdc_His_kin-like_C"/>
</dbReference>
<dbReference type="InterPro" id="IPR003661">
    <property type="entry name" value="HisK_dim/P_dom"/>
</dbReference>
<comment type="caution">
    <text evidence="12">The sequence shown here is derived from an EMBL/GenBank/DDBJ whole genome shotgun (WGS) entry which is preliminary data.</text>
</comment>
<accession>A0ABP2BD77</accession>
<keyword evidence="6 12" id="KW-0418">Kinase</keyword>
<dbReference type="SUPFAM" id="SSF55874">
    <property type="entry name" value="ATPase domain of HSP90 chaperone/DNA topoisomerase II/histidine kinase"/>
    <property type="match status" value="1"/>
</dbReference>
<dbReference type="EMBL" id="FBWH01000008">
    <property type="protein sequence ID" value="CUX10212.1"/>
    <property type="molecule type" value="Genomic_DNA"/>
</dbReference>
<dbReference type="Gene3D" id="3.30.565.10">
    <property type="entry name" value="Histidine kinase-like ATPase, C-terminal domain"/>
    <property type="match status" value="1"/>
</dbReference>
<keyword evidence="5" id="KW-0547">Nucleotide-binding</keyword>
<dbReference type="PANTHER" id="PTHR43065">
    <property type="entry name" value="SENSOR HISTIDINE KINASE"/>
    <property type="match status" value="1"/>
</dbReference>
<evidence type="ECO:0000256" key="1">
    <source>
        <dbReference type="ARBA" id="ARBA00000085"/>
    </source>
</evidence>
<dbReference type="InterPro" id="IPR003594">
    <property type="entry name" value="HATPase_dom"/>
</dbReference>
<evidence type="ECO:0000256" key="10">
    <source>
        <dbReference type="SAM" id="Phobius"/>
    </source>
</evidence>
<keyword evidence="13" id="KW-1185">Reference proteome</keyword>
<dbReference type="InterPro" id="IPR005467">
    <property type="entry name" value="His_kinase_dom"/>
</dbReference>
<evidence type="ECO:0000313" key="12">
    <source>
        <dbReference type="EMBL" id="CUX10212.1"/>
    </source>
</evidence>
<keyword evidence="3" id="KW-0597">Phosphoprotein</keyword>
<evidence type="ECO:0000256" key="7">
    <source>
        <dbReference type="ARBA" id="ARBA00022840"/>
    </source>
</evidence>
<dbReference type="InterPro" id="IPR036890">
    <property type="entry name" value="HATPase_C_sf"/>
</dbReference>
<dbReference type="SMART" id="SM00387">
    <property type="entry name" value="HATPase_c"/>
    <property type="match status" value="1"/>
</dbReference>
<evidence type="ECO:0000256" key="8">
    <source>
        <dbReference type="ARBA" id="ARBA00023012"/>
    </source>
</evidence>
<keyword evidence="10" id="KW-1133">Transmembrane helix</keyword>
<dbReference type="Proteomes" id="UP000191812">
    <property type="component" value="Unassembled WGS sequence"/>
</dbReference>
<dbReference type="SUPFAM" id="SSF47384">
    <property type="entry name" value="Homodimeric domain of signal transducing histidine kinase"/>
    <property type="match status" value="1"/>
</dbReference>
<keyword evidence="10" id="KW-0812">Transmembrane</keyword>
<evidence type="ECO:0000259" key="11">
    <source>
        <dbReference type="PROSITE" id="PS50109"/>
    </source>
</evidence>
<evidence type="ECO:0000256" key="5">
    <source>
        <dbReference type="ARBA" id="ARBA00022741"/>
    </source>
</evidence>
<dbReference type="PROSITE" id="PS50109">
    <property type="entry name" value="HIS_KIN"/>
    <property type="match status" value="1"/>
</dbReference>
<sequence length="553" mass="59339">MFENNDAGNDRPGKPLPETAAARATGASPSLRIVADAASGRQGMPGDPRLPAARSLLRTLLVWALFMVAVISALAAYQYVSLLGELERQSDALQAEASRRADQHDAHVTALSAVVQAEQGANHSLLLEVAAPILQFYPRIDEVQLVSLNGESPAIGTRPLEDELATAIRKAASVFTGRPALLASAFRPGHYMIVKRSPNSETASKVLVLAVDSAGLLASDAPFWSSKQAVIRLKMPDGTVLFGPQEPTEKPQYVRQLSSASQPLLLEVALSITWRDLLPGWALLAGVAGASVIFLLGIVMARQRTRMRVAERRAELSGMEARLTHASRVNALGEMASGLAHELTQPLTAILAQAQAGRRLLARHDLATLSGALDDMVEQARCASNMLDRFRNWSLPHRQPAVAHDLRVALRNVDALLAGEAARQHVVIDIAVPDVPLAVRVDPVEIEQVMFNLLRNALDSLGSSEVRGVVTATLSRQGDFAVLEVTDNGPGVAPELRGRLFTPFATTKNNGMGLGLALSQRLVERANGEILYLDGEKGAVFRVVLPMAEAQRP</sequence>
<organism evidence="12 13">
    <name type="scientific">Agrobacterium genomosp. 13 str. CFBP 6927</name>
    <dbReference type="NCBI Taxonomy" id="1183428"/>
    <lineage>
        <taxon>Bacteria</taxon>
        <taxon>Pseudomonadati</taxon>
        <taxon>Pseudomonadota</taxon>
        <taxon>Alphaproteobacteria</taxon>
        <taxon>Hyphomicrobiales</taxon>
        <taxon>Rhizobiaceae</taxon>
        <taxon>Rhizobium/Agrobacterium group</taxon>
        <taxon>Agrobacterium</taxon>
        <taxon>Agrobacterium tumefaciens complex</taxon>
    </lineage>
</organism>
<evidence type="ECO:0000313" key="13">
    <source>
        <dbReference type="Proteomes" id="UP000191812"/>
    </source>
</evidence>
<dbReference type="EC" id="2.7.13.3" evidence="2"/>
<keyword evidence="8" id="KW-0902">Two-component regulatory system</keyword>
<dbReference type="InterPro" id="IPR036097">
    <property type="entry name" value="HisK_dim/P_sf"/>
</dbReference>
<dbReference type="SMART" id="SM00388">
    <property type="entry name" value="HisKA"/>
    <property type="match status" value="1"/>
</dbReference>
<dbReference type="RefSeq" id="WP_080836577.1">
    <property type="nucleotide sequence ID" value="NZ_LT009756.1"/>
</dbReference>
<gene>
    <name evidence="12" type="ORF">AGR13a_Cc160058</name>
</gene>
<keyword evidence="7" id="KW-0067">ATP-binding</keyword>
<evidence type="ECO:0000256" key="3">
    <source>
        <dbReference type="ARBA" id="ARBA00022553"/>
    </source>
</evidence>
<dbReference type="Gene3D" id="1.10.287.130">
    <property type="match status" value="1"/>
</dbReference>
<dbReference type="PANTHER" id="PTHR43065:SF10">
    <property type="entry name" value="PEROXIDE STRESS-ACTIVATED HISTIDINE KINASE MAK3"/>
    <property type="match status" value="1"/>
</dbReference>
<reference evidence="12 13" key="1">
    <citation type="submission" date="2016-01" db="EMBL/GenBank/DDBJ databases">
        <authorList>
            <person name="Regsiter A."/>
            <person name="william w."/>
        </authorList>
    </citation>
    <scope>NUCLEOTIDE SEQUENCE [LARGE SCALE GENOMIC DNA]</scope>
    <source>
        <strain evidence="12 13">CFBP 6927</strain>
    </source>
</reference>
<comment type="catalytic activity">
    <reaction evidence="1">
        <text>ATP + protein L-histidine = ADP + protein N-phospho-L-histidine.</text>
        <dbReference type="EC" id="2.7.13.3"/>
    </reaction>
</comment>
<dbReference type="Pfam" id="PF02518">
    <property type="entry name" value="HATPase_c"/>
    <property type="match status" value="1"/>
</dbReference>
<evidence type="ECO:0000256" key="9">
    <source>
        <dbReference type="SAM" id="MobiDB-lite"/>
    </source>
</evidence>
<keyword evidence="10" id="KW-0472">Membrane</keyword>
<proteinExistence type="predicted"/>
<feature type="transmembrane region" description="Helical" evidence="10">
    <location>
        <begin position="60"/>
        <end position="80"/>
    </location>
</feature>
<name>A0ABP2BD77_9HYPH</name>
<dbReference type="CDD" id="cd00082">
    <property type="entry name" value="HisKA"/>
    <property type="match status" value="1"/>
</dbReference>
<feature type="transmembrane region" description="Helical" evidence="10">
    <location>
        <begin position="281"/>
        <end position="301"/>
    </location>
</feature>
<dbReference type="GO" id="GO:0016301">
    <property type="term" value="F:kinase activity"/>
    <property type="evidence" value="ECO:0007669"/>
    <property type="project" value="UniProtKB-KW"/>
</dbReference>